<sequence>MILGMLNNWDDIGAINDTHISLVPKIIMLADPQNNEAIKKVLQDYTALLGKEGSGILRVLTLLFSTSNVSALIIKSSLSMMDSFLQGKYFRTGTFLSSSLGYRPSFLWCSLLDGRNLLSLVMGFPPKSLTLKELPLSSFHISRGLERKVAKLIDYNQCC</sequence>
<comment type="caution">
    <text evidence="1">The sequence shown here is derived from an EMBL/GenBank/DDBJ whole genome shotgun (WGS) entry which is preliminary data.</text>
</comment>
<evidence type="ECO:0000313" key="1">
    <source>
        <dbReference type="EMBL" id="KAI5657523.1"/>
    </source>
</evidence>
<keyword evidence="2" id="KW-1185">Reference proteome</keyword>
<reference evidence="2" key="1">
    <citation type="journal article" date="2023" name="Nat. Plants">
        <title>Single-cell RNA sequencing provides a high-resolution roadmap for understanding the multicellular compartmentation of specialized metabolism.</title>
        <authorList>
            <person name="Sun S."/>
            <person name="Shen X."/>
            <person name="Li Y."/>
            <person name="Li Y."/>
            <person name="Wang S."/>
            <person name="Li R."/>
            <person name="Zhang H."/>
            <person name="Shen G."/>
            <person name="Guo B."/>
            <person name="Wei J."/>
            <person name="Xu J."/>
            <person name="St-Pierre B."/>
            <person name="Chen S."/>
            <person name="Sun C."/>
        </authorList>
    </citation>
    <scope>NUCLEOTIDE SEQUENCE [LARGE SCALE GENOMIC DNA]</scope>
</reference>
<dbReference type="EMBL" id="CM044706">
    <property type="protein sequence ID" value="KAI5657523.1"/>
    <property type="molecule type" value="Genomic_DNA"/>
</dbReference>
<protein>
    <submittedName>
        <fullName evidence="1">Uncharacterized protein</fullName>
    </submittedName>
</protein>
<accession>A0ACC0A9D0</accession>
<name>A0ACC0A9D0_CATRO</name>
<dbReference type="Proteomes" id="UP001060085">
    <property type="component" value="Linkage Group LG06"/>
</dbReference>
<proteinExistence type="predicted"/>
<organism evidence="1 2">
    <name type="scientific">Catharanthus roseus</name>
    <name type="common">Madagascar periwinkle</name>
    <name type="synonym">Vinca rosea</name>
    <dbReference type="NCBI Taxonomy" id="4058"/>
    <lineage>
        <taxon>Eukaryota</taxon>
        <taxon>Viridiplantae</taxon>
        <taxon>Streptophyta</taxon>
        <taxon>Embryophyta</taxon>
        <taxon>Tracheophyta</taxon>
        <taxon>Spermatophyta</taxon>
        <taxon>Magnoliopsida</taxon>
        <taxon>eudicotyledons</taxon>
        <taxon>Gunneridae</taxon>
        <taxon>Pentapetalae</taxon>
        <taxon>asterids</taxon>
        <taxon>lamiids</taxon>
        <taxon>Gentianales</taxon>
        <taxon>Apocynaceae</taxon>
        <taxon>Rauvolfioideae</taxon>
        <taxon>Vinceae</taxon>
        <taxon>Catharanthinae</taxon>
        <taxon>Catharanthus</taxon>
    </lineage>
</organism>
<gene>
    <name evidence="1" type="ORF">M9H77_26316</name>
</gene>
<evidence type="ECO:0000313" key="2">
    <source>
        <dbReference type="Proteomes" id="UP001060085"/>
    </source>
</evidence>